<organism evidence="1 2">
    <name type="scientific">Companilactobacillus keshanensis</name>
    <dbReference type="NCBI Taxonomy" id="2486003"/>
    <lineage>
        <taxon>Bacteria</taxon>
        <taxon>Bacillati</taxon>
        <taxon>Bacillota</taxon>
        <taxon>Bacilli</taxon>
        <taxon>Lactobacillales</taxon>
        <taxon>Lactobacillaceae</taxon>
        <taxon>Companilactobacillus</taxon>
    </lineage>
</organism>
<comment type="caution">
    <text evidence="1">The sequence shown here is derived from an EMBL/GenBank/DDBJ whole genome shotgun (WGS) entry which is preliminary data.</text>
</comment>
<keyword evidence="2" id="KW-1185">Reference proteome</keyword>
<evidence type="ECO:0008006" key="3">
    <source>
        <dbReference type="Google" id="ProtNLM"/>
    </source>
</evidence>
<evidence type="ECO:0000313" key="2">
    <source>
        <dbReference type="Proteomes" id="UP001597251"/>
    </source>
</evidence>
<sequence>MRIMVIEAFGKAGRLIMDQSINDGYQVIAMSKHRHFGIKEAKNVLTKDMLELNKNDIKNLDAIVDATEA</sequence>
<accession>A0ABW4BTD1</accession>
<dbReference type="EMBL" id="JBHTOI010000023">
    <property type="protein sequence ID" value="MFD1417848.1"/>
    <property type="molecule type" value="Genomic_DNA"/>
</dbReference>
<dbReference type="Gene3D" id="3.40.50.720">
    <property type="entry name" value="NAD(P)-binding Rossmann-like Domain"/>
    <property type="match status" value="1"/>
</dbReference>
<proteinExistence type="predicted"/>
<protein>
    <recommendedName>
        <fullName evidence="3">Dihydrodipicolinate reductase N-terminal domain-containing protein</fullName>
    </recommendedName>
</protein>
<dbReference type="Proteomes" id="UP001597251">
    <property type="component" value="Unassembled WGS sequence"/>
</dbReference>
<reference evidence="2" key="1">
    <citation type="journal article" date="2019" name="Int. J. Syst. Evol. Microbiol.">
        <title>The Global Catalogue of Microorganisms (GCM) 10K type strain sequencing project: providing services to taxonomists for standard genome sequencing and annotation.</title>
        <authorList>
            <consortium name="The Broad Institute Genomics Platform"/>
            <consortium name="The Broad Institute Genome Sequencing Center for Infectious Disease"/>
            <person name="Wu L."/>
            <person name="Ma J."/>
        </authorList>
    </citation>
    <scope>NUCLEOTIDE SEQUENCE [LARGE SCALE GENOMIC DNA]</scope>
    <source>
        <strain evidence="2">CCM 8936</strain>
    </source>
</reference>
<gene>
    <name evidence="1" type="ORF">ACFQ42_03605</name>
</gene>
<name>A0ABW4BTD1_9LACO</name>
<evidence type="ECO:0000313" key="1">
    <source>
        <dbReference type="EMBL" id="MFD1417848.1"/>
    </source>
</evidence>
<dbReference type="RefSeq" id="WP_125678450.1">
    <property type="nucleotide sequence ID" value="NZ_JBHTOI010000023.1"/>
</dbReference>